<evidence type="ECO:0000313" key="4">
    <source>
        <dbReference type="Proteomes" id="UP000313988"/>
    </source>
</evidence>
<keyword evidence="5" id="KW-1185">Reference proteome</keyword>
<evidence type="ECO:0000313" key="3">
    <source>
        <dbReference type="EMBL" id="TNM71171.1"/>
    </source>
</evidence>
<name>A0A5C4Y816_9DEIO</name>
<dbReference type="EMBL" id="VDMO01000009">
    <property type="protein sequence ID" value="TNM71171.1"/>
    <property type="molecule type" value="Genomic_DNA"/>
</dbReference>
<feature type="chain" id="PRO_5023031501" description="Lipoprotein" evidence="1">
    <location>
        <begin position="21"/>
        <end position="232"/>
    </location>
</feature>
<dbReference type="Proteomes" id="UP000629870">
    <property type="component" value="Unassembled WGS sequence"/>
</dbReference>
<dbReference type="RefSeq" id="WP_139402911.1">
    <property type="nucleotide sequence ID" value="NZ_JACHEW010000007.1"/>
</dbReference>
<evidence type="ECO:0000313" key="5">
    <source>
        <dbReference type="Proteomes" id="UP000629870"/>
    </source>
</evidence>
<reference evidence="2 5" key="2">
    <citation type="submission" date="2020-08" db="EMBL/GenBank/DDBJ databases">
        <title>Genomic Encyclopedia of Type Strains, Phase IV (KMG-IV): sequencing the most valuable type-strain genomes for metagenomic binning, comparative biology and taxonomic classification.</title>
        <authorList>
            <person name="Goeker M."/>
        </authorList>
    </citation>
    <scope>NUCLEOTIDE SEQUENCE [LARGE SCALE GENOMIC DNA]</scope>
    <source>
        <strain evidence="2 5">DSM 12027</strain>
    </source>
</reference>
<dbReference type="OrthoDB" id="66230at2"/>
<accession>A0A5C4Y816</accession>
<dbReference type="AlphaFoldDB" id="A0A5C4Y816"/>
<feature type="signal peptide" evidence="1">
    <location>
        <begin position="1"/>
        <end position="20"/>
    </location>
</feature>
<dbReference type="Proteomes" id="UP000313988">
    <property type="component" value="Unassembled WGS sequence"/>
</dbReference>
<proteinExistence type="predicted"/>
<comment type="caution">
    <text evidence="3">The sequence shown here is derived from an EMBL/GenBank/DDBJ whole genome shotgun (WGS) entry which is preliminary data.</text>
</comment>
<evidence type="ECO:0000313" key="2">
    <source>
        <dbReference type="EMBL" id="MBB6016488.1"/>
    </source>
</evidence>
<gene>
    <name evidence="3" type="ORF">FHR04_10105</name>
    <name evidence="2" type="ORF">HNQ04_001739</name>
</gene>
<evidence type="ECO:0008006" key="6">
    <source>
        <dbReference type="Google" id="ProtNLM"/>
    </source>
</evidence>
<organism evidence="3 4">
    <name type="scientific">Deinococcus radiopugnans ATCC 19172</name>
    <dbReference type="NCBI Taxonomy" id="585398"/>
    <lineage>
        <taxon>Bacteria</taxon>
        <taxon>Thermotogati</taxon>
        <taxon>Deinococcota</taxon>
        <taxon>Deinococci</taxon>
        <taxon>Deinococcales</taxon>
        <taxon>Deinococcaceae</taxon>
        <taxon>Deinococcus</taxon>
    </lineage>
</organism>
<protein>
    <recommendedName>
        <fullName evidence="6">Lipoprotein</fullName>
    </recommendedName>
</protein>
<reference evidence="3 4" key="1">
    <citation type="submission" date="2019-06" db="EMBL/GenBank/DDBJ databases">
        <title>Genome sequence of Deinococcus radiopugnans ATCC 19172.</title>
        <authorList>
            <person name="Maclea K.S."/>
            <person name="Maynard C.R."/>
        </authorList>
    </citation>
    <scope>NUCLEOTIDE SEQUENCE [LARGE SCALE GENOMIC DNA]</scope>
    <source>
        <strain evidence="3 4">ATCC 19172</strain>
    </source>
</reference>
<dbReference type="EMBL" id="JACHEW010000007">
    <property type="protein sequence ID" value="MBB6016488.1"/>
    <property type="molecule type" value="Genomic_DNA"/>
</dbReference>
<dbReference type="PROSITE" id="PS51257">
    <property type="entry name" value="PROKAR_LIPOPROTEIN"/>
    <property type="match status" value="1"/>
</dbReference>
<keyword evidence="1" id="KW-0732">Signal</keyword>
<sequence length="232" mass="23888">MIRSVWAKWGLMGGMSLALVACGGAATPQASDQPTVETLNGKVSGWQGEGRVAVPGLPGVSSSVHSDGSFTLTLPPEAELATSVLSAAGITDKLGCSGSVQSSASEAQAYAIMTLDARDSAGRRQTSAITGSKSGLLSRRVNARVWLYSDSLTQLRGTVNCAAVLNMAQIPELPVTVAVNAKPGWNVLELNIDASANVLAQVNASGWLVNSGAGSNQTTFRTVQELQAQVAF</sequence>
<evidence type="ECO:0000256" key="1">
    <source>
        <dbReference type="SAM" id="SignalP"/>
    </source>
</evidence>